<reference evidence="2" key="1">
    <citation type="submission" date="2022-08" db="EMBL/GenBank/DDBJ databases">
        <title>A Global Phylogenomic Analysis of the Shiitake Genus Lentinula.</title>
        <authorList>
            <consortium name="DOE Joint Genome Institute"/>
            <person name="Sierra-Patev S."/>
            <person name="Min B."/>
            <person name="Naranjo-Ortiz M."/>
            <person name="Looney B."/>
            <person name="Konkel Z."/>
            <person name="Slot J.C."/>
            <person name="Sakamoto Y."/>
            <person name="Steenwyk J.L."/>
            <person name="Rokas A."/>
            <person name="Carro J."/>
            <person name="Camarero S."/>
            <person name="Ferreira P."/>
            <person name="Molpeceres G."/>
            <person name="Ruiz-Duenas F.J."/>
            <person name="Serrano A."/>
            <person name="Henrissat B."/>
            <person name="Drula E."/>
            <person name="Hughes K.W."/>
            <person name="Mata J.L."/>
            <person name="Ishikawa N.K."/>
            <person name="Vargas-Isla R."/>
            <person name="Ushijima S."/>
            <person name="Smith C.A."/>
            <person name="Ahrendt S."/>
            <person name="Andreopoulos W."/>
            <person name="He G."/>
            <person name="Labutti K."/>
            <person name="Lipzen A."/>
            <person name="Ng V."/>
            <person name="Riley R."/>
            <person name="Sandor L."/>
            <person name="Barry K."/>
            <person name="Martinez A.T."/>
            <person name="Xiao Y."/>
            <person name="Gibbons J.G."/>
            <person name="Terashima K."/>
            <person name="Grigoriev I.V."/>
            <person name="Hibbett D.S."/>
        </authorList>
    </citation>
    <scope>NUCLEOTIDE SEQUENCE</scope>
    <source>
        <strain evidence="2">RHP3577 ss4</strain>
    </source>
</reference>
<organism evidence="2 3">
    <name type="scientific">Lentinula lateritia</name>
    <dbReference type="NCBI Taxonomy" id="40482"/>
    <lineage>
        <taxon>Eukaryota</taxon>
        <taxon>Fungi</taxon>
        <taxon>Dikarya</taxon>
        <taxon>Basidiomycota</taxon>
        <taxon>Agaricomycotina</taxon>
        <taxon>Agaricomycetes</taxon>
        <taxon>Agaricomycetidae</taxon>
        <taxon>Agaricales</taxon>
        <taxon>Marasmiineae</taxon>
        <taxon>Omphalotaceae</taxon>
        <taxon>Lentinula</taxon>
    </lineage>
</organism>
<proteinExistence type="predicted"/>
<dbReference type="EMBL" id="JANVFT010000073">
    <property type="protein sequence ID" value="KAJ4475819.1"/>
    <property type="molecule type" value="Genomic_DNA"/>
</dbReference>
<protein>
    <submittedName>
        <fullName evidence="2">Uncharacterized protein</fullName>
    </submittedName>
</protein>
<gene>
    <name evidence="2" type="ORF">C8R41DRAFT_964983</name>
</gene>
<evidence type="ECO:0000256" key="1">
    <source>
        <dbReference type="SAM" id="MobiDB-lite"/>
    </source>
</evidence>
<accession>A0ABQ8V5N6</accession>
<feature type="region of interest" description="Disordered" evidence="1">
    <location>
        <begin position="82"/>
        <end position="138"/>
    </location>
</feature>
<evidence type="ECO:0000313" key="3">
    <source>
        <dbReference type="Proteomes" id="UP001150217"/>
    </source>
</evidence>
<feature type="compositionally biased region" description="Polar residues" evidence="1">
    <location>
        <begin position="103"/>
        <end position="120"/>
    </location>
</feature>
<dbReference type="Proteomes" id="UP001150217">
    <property type="component" value="Unassembled WGS sequence"/>
</dbReference>
<keyword evidence="3" id="KW-1185">Reference proteome</keyword>
<evidence type="ECO:0000313" key="2">
    <source>
        <dbReference type="EMBL" id="KAJ4475819.1"/>
    </source>
</evidence>
<name>A0ABQ8V5N6_9AGAR</name>
<sequence length="138" mass="14267">MKILLCKGMTYASPAGPSALLHSAQNGDNLDPKELGACSQGVFMMLDALSMVEVDLGKGRKSNECRAARALNELADIDWVDPSEDEVKKPSSTPLGTAGAISSKLSNGMSNALPQSSPSKPTALANPNPAISIAKTSP</sequence>
<comment type="caution">
    <text evidence="2">The sequence shown here is derived from an EMBL/GenBank/DDBJ whole genome shotgun (WGS) entry which is preliminary data.</text>
</comment>